<keyword evidence="8" id="KW-1185">Reference proteome</keyword>
<keyword evidence="6" id="KW-0592">Phosphate transport</keyword>
<feature type="transmembrane region" description="Helical" evidence="6">
    <location>
        <begin position="327"/>
        <end position="347"/>
    </location>
</feature>
<keyword evidence="4 6" id="KW-1133">Transmembrane helix</keyword>
<dbReference type="AlphaFoldDB" id="A0A5D0MHW7"/>
<organism evidence="7 8">
    <name type="scientific">Candidatus Mcinerneyibacterium aminivorans</name>
    <dbReference type="NCBI Taxonomy" id="2703815"/>
    <lineage>
        <taxon>Bacteria</taxon>
        <taxon>Candidatus Macinerneyibacteriota</taxon>
        <taxon>Candidatus Mcinerneyibacteria</taxon>
        <taxon>Candidatus Mcinerneyibacteriales</taxon>
        <taxon>Candidatus Mcinerneyibacteriaceae</taxon>
        <taxon>Candidatus Mcinerneyibacterium</taxon>
    </lineage>
</organism>
<proteinExistence type="inferred from homology"/>
<dbReference type="GO" id="GO:0016020">
    <property type="term" value="C:membrane"/>
    <property type="evidence" value="ECO:0007669"/>
    <property type="project" value="UniProtKB-SubCell"/>
</dbReference>
<accession>A0A5D0MHW7</accession>
<keyword evidence="3 6" id="KW-0812">Transmembrane</keyword>
<dbReference type="GO" id="GO:0005315">
    <property type="term" value="F:phosphate transmembrane transporter activity"/>
    <property type="evidence" value="ECO:0007669"/>
    <property type="project" value="InterPro"/>
</dbReference>
<feature type="transmembrane region" description="Helical" evidence="6">
    <location>
        <begin position="104"/>
        <end position="124"/>
    </location>
</feature>
<evidence type="ECO:0000256" key="1">
    <source>
        <dbReference type="ARBA" id="ARBA00004141"/>
    </source>
</evidence>
<keyword evidence="5 6" id="KW-0472">Membrane</keyword>
<dbReference type="EMBL" id="VSIX01000066">
    <property type="protein sequence ID" value="TYB30858.1"/>
    <property type="molecule type" value="Genomic_DNA"/>
</dbReference>
<dbReference type="Proteomes" id="UP000324143">
    <property type="component" value="Unassembled WGS sequence"/>
</dbReference>
<evidence type="ECO:0000256" key="5">
    <source>
        <dbReference type="ARBA" id="ARBA00023136"/>
    </source>
</evidence>
<evidence type="ECO:0000256" key="3">
    <source>
        <dbReference type="ARBA" id="ARBA00022692"/>
    </source>
</evidence>
<comment type="similarity">
    <text evidence="6">Belongs to the inorganic phosphate transporter (PiT) (TC 2.A.20) family.</text>
</comment>
<feature type="transmembrane region" description="Helical" evidence="6">
    <location>
        <begin position="378"/>
        <end position="399"/>
    </location>
</feature>
<evidence type="ECO:0000313" key="7">
    <source>
        <dbReference type="EMBL" id="TYB30858.1"/>
    </source>
</evidence>
<comment type="caution">
    <text evidence="7">The sequence shown here is derived from an EMBL/GenBank/DDBJ whole genome shotgun (WGS) entry which is preliminary data.</text>
</comment>
<dbReference type="Pfam" id="PF01384">
    <property type="entry name" value="PHO4"/>
    <property type="match status" value="1"/>
</dbReference>
<evidence type="ECO:0000256" key="4">
    <source>
        <dbReference type="ARBA" id="ARBA00022989"/>
    </source>
</evidence>
<gene>
    <name evidence="7" type="ORF">FXF47_07105</name>
</gene>
<feature type="transmembrane region" description="Helical" evidence="6">
    <location>
        <begin position="78"/>
        <end position="98"/>
    </location>
</feature>
<dbReference type="PANTHER" id="PTHR11101">
    <property type="entry name" value="PHOSPHATE TRANSPORTER"/>
    <property type="match status" value="1"/>
</dbReference>
<comment type="subcellular location">
    <subcellularLocation>
        <location evidence="1 6">Membrane</location>
        <topology evidence="1 6">Multi-pass membrane protein</topology>
    </subcellularLocation>
</comment>
<feature type="transmembrane region" description="Helical" evidence="6">
    <location>
        <begin position="202"/>
        <end position="224"/>
    </location>
</feature>
<evidence type="ECO:0000256" key="6">
    <source>
        <dbReference type="RuleBase" id="RU363058"/>
    </source>
</evidence>
<feature type="transmembrane region" description="Helical" evidence="6">
    <location>
        <begin position="131"/>
        <end position="156"/>
    </location>
</feature>
<dbReference type="GO" id="GO:0035435">
    <property type="term" value="P:phosphate ion transmembrane transport"/>
    <property type="evidence" value="ECO:0007669"/>
    <property type="project" value="TreeGrafter"/>
</dbReference>
<feature type="transmembrane region" description="Helical" evidence="6">
    <location>
        <begin position="36"/>
        <end position="57"/>
    </location>
</feature>
<dbReference type="PANTHER" id="PTHR11101:SF80">
    <property type="entry name" value="PHOSPHATE TRANSPORTER"/>
    <property type="match status" value="1"/>
</dbReference>
<feature type="transmembrane region" description="Helical" evidence="6">
    <location>
        <begin position="176"/>
        <end position="193"/>
    </location>
</feature>
<evidence type="ECO:0000256" key="2">
    <source>
        <dbReference type="ARBA" id="ARBA00022448"/>
    </source>
</evidence>
<reference evidence="7" key="1">
    <citation type="submission" date="2019-08" db="EMBL/GenBank/DDBJ databases">
        <title>Genomic characterization of a novel candidate phylum (ARYD3) from a high temperature, high salinity tertiary oil reservoir in north central Oklahoma, USA.</title>
        <authorList>
            <person name="Youssef N.H."/>
            <person name="Yadav A."/>
            <person name="Elshahed M.S."/>
        </authorList>
    </citation>
    <scope>NUCLEOTIDE SEQUENCE [LARGE SCALE GENOMIC DNA]</scope>
    <source>
        <strain evidence="7">ARYD3</strain>
    </source>
</reference>
<sequence>MTTILILAIIVGFIMAMAIGANDVANSMASAVGAKAITIKQAVIIAFLLEFAGAYFFGQMVTNTIRKGIVDPNLITNYKMLIAGGFAALISAALWVFLATVFSLPVSTTHAIVGGMTGFGIAALGWGAINWLIIVFIVASWFLSPFLGGLLSYIVFKIISSTILHKDDPLKAAKKVGPVMTGITFFIIMLMLMKKGLHLDNFFLIVGVSLVTGLIASIVGYFLIRNLKAKKENGYEATEKIFRNIQVITSCYVSLAHGSNDVANAIGPLAAIIVAATTQSVGTTAEIPKFILAIGGLGIAIGVAAWGHRVMKTVGEGITELTNTRGFSIDFATASTVFLASVLGLPVSSTHTVVGAVTGVGYARGLEAINVDKLKEIALSWVLTVPLAAITSGLLFELFKYWI</sequence>
<name>A0A5D0MHW7_9BACT</name>
<evidence type="ECO:0000313" key="8">
    <source>
        <dbReference type="Proteomes" id="UP000324143"/>
    </source>
</evidence>
<feature type="transmembrane region" description="Helical" evidence="6">
    <location>
        <begin position="287"/>
        <end position="306"/>
    </location>
</feature>
<protein>
    <recommendedName>
        <fullName evidence="6">Phosphate transporter</fullName>
    </recommendedName>
</protein>
<dbReference type="InterPro" id="IPR001204">
    <property type="entry name" value="Phos_transporter"/>
</dbReference>
<keyword evidence="2 6" id="KW-0813">Transport</keyword>